<evidence type="ECO:0000313" key="1">
    <source>
        <dbReference type="EMBL" id="OUM20821.1"/>
    </source>
</evidence>
<comment type="caution">
    <text evidence="1">The sequence shown here is derived from an EMBL/GenBank/DDBJ whole genome shotgun (WGS) entry which is preliminary data.</text>
</comment>
<dbReference type="Proteomes" id="UP000194903">
    <property type="component" value="Unassembled WGS sequence"/>
</dbReference>
<accession>A0A252F503</accession>
<dbReference type="AlphaFoldDB" id="A0A252F503"/>
<organism evidence="1 2">
    <name type="scientific">Butyricicoccus porcorum</name>
    <dbReference type="NCBI Taxonomy" id="1945634"/>
    <lineage>
        <taxon>Bacteria</taxon>
        <taxon>Bacillati</taxon>
        <taxon>Bacillota</taxon>
        <taxon>Clostridia</taxon>
        <taxon>Eubacteriales</taxon>
        <taxon>Butyricicoccaceae</taxon>
        <taxon>Butyricicoccus</taxon>
    </lineage>
</organism>
<reference evidence="1 2" key="1">
    <citation type="submission" date="2017-05" db="EMBL/GenBank/DDBJ databases">
        <title>Butyricicoccus porcorum sp. nov. a butyrate-producing bacterium from the swine intestinal tract.</title>
        <authorList>
            <person name="Trachsel J."/>
            <person name="Humphrey S."/>
            <person name="Allen H.K."/>
        </authorList>
    </citation>
    <scope>NUCLEOTIDE SEQUENCE [LARGE SCALE GENOMIC DNA]</scope>
    <source>
        <strain evidence="1">BB10</strain>
    </source>
</reference>
<proteinExistence type="predicted"/>
<keyword evidence="2" id="KW-1185">Reference proteome</keyword>
<name>A0A252F503_9FIRM</name>
<dbReference type="EMBL" id="NHOC01000004">
    <property type="protein sequence ID" value="OUM20821.1"/>
    <property type="molecule type" value="Genomic_DNA"/>
</dbReference>
<gene>
    <name evidence="1" type="ORF">CBW42_04280</name>
</gene>
<protein>
    <submittedName>
        <fullName evidence="1">Uncharacterized protein</fullName>
    </submittedName>
</protein>
<evidence type="ECO:0000313" key="2">
    <source>
        <dbReference type="Proteomes" id="UP000194903"/>
    </source>
</evidence>
<sequence>MTARDTTKMSDRFPKWECEESTRHLMMHHLKLMDIQQDRQNATSTLLKEPKLHQLMQRYMTNIIKMQEAIHGNA</sequence>